<comment type="similarity">
    <text evidence="2">Belongs to the MipA/OmpV family.</text>
</comment>
<evidence type="ECO:0008006" key="9">
    <source>
        <dbReference type="Google" id="ProtNLM"/>
    </source>
</evidence>
<evidence type="ECO:0000313" key="8">
    <source>
        <dbReference type="Proteomes" id="UP000216429"/>
    </source>
</evidence>
<dbReference type="OrthoDB" id="8585044at2"/>
<evidence type="ECO:0000256" key="5">
    <source>
        <dbReference type="ARBA" id="ARBA00023237"/>
    </source>
</evidence>
<feature type="chain" id="PRO_5013170376" description="Structural protein MipA" evidence="6">
    <location>
        <begin position="25"/>
        <end position="254"/>
    </location>
</feature>
<dbReference type="RefSeq" id="WP_094810827.1">
    <property type="nucleotide sequence ID" value="NZ_NEVU01000001.1"/>
</dbReference>
<evidence type="ECO:0000256" key="4">
    <source>
        <dbReference type="ARBA" id="ARBA00023136"/>
    </source>
</evidence>
<comment type="caution">
    <text evidence="7">The sequence shown here is derived from an EMBL/GenBank/DDBJ whole genome shotgun (WGS) entry which is preliminary data.</text>
</comment>
<dbReference type="InterPro" id="IPR010583">
    <property type="entry name" value="MipA"/>
</dbReference>
<dbReference type="AlphaFoldDB" id="A0A261VUT6"/>
<feature type="signal peptide" evidence="6">
    <location>
        <begin position="1"/>
        <end position="24"/>
    </location>
</feature>
<protein>
    <recommendedName>
        <fullName evidence="9">Structural protein MipA</fullName>
    </recommendedName>
</protein>
<evidence type="ECO:0000256" key="1">
    <source>
        <dbReference type="ARBA" id="ARBA00004442"/>
    </source>
</evidence>
<name>A0A261VUT6_9BORD</name>
<gene>
    <name evidence="7" type="ORF">CAL22_04820</name>
</gene>
<proteinExistence type="inferred from homology"/>
<organism evidence="7 8">
    <name type="scientific">Bordetella genomosp. 12</name>
    <dbReference type="NCBI Taxonomy" id="463035"/>
    <lineage>
        <taxon>Bacteria</taxon>
        <taxon>Pseudomonadati</taxon>
        <taxon>Pseudomonadota</taxon>
        <taxon>Betaproteobacteria</taxon>
        <taxon>Burkholderiales</taxon>
        <taxon>Alcaligenaceae</taxon>
        <taxon>Bordetella</taxon>
    </lineage>
</organism>
<keyword evidence="8" id="KW-1185">Reference proteome</keyword>
<evidence type="ECO:0000256" key="2">
    <source>
        <dbReference type="ARBA" id="ARBA00005722"/>
    </source>
</evidence>
<keyword evidence="5" id="KW-0998">Cell outer membrane</keyword>
<dbReference type="Proteomes" id="UP000216429">
    <property type="component" value="Unassembled WGS sequence"/>
</dbReference>
<dbReference type="PANTHER" id="PTHR38776:SF1">
    <property type="entry name" value="MLTA-INTERACTING PROTEIN-RELATED"/>
    <property type="match status" value="1"/>
</dbReference>
<sequence>MYVGVFTRGALAAAALLACSQAMAQSQNFIGLGVGVVPVYDGSSKYRTVPLPLINYESGHFFITPRAGLPAMGLKTTLAPDLSAGVFIGANLGRDASDSDRTRGIGDIKFHAAYGAYVEWAPGRYSLGAAYRQAARSGYGGALELRTSYAVLQSERNSVRVGAATQWGSRDDMQTWFGVTSSQAANSREGLSTYSPSAGFKSASLFASWAYRFDARWSMLANLGVSSVLGDARDSPLNERRTNLFGSVGMVYAF</sequence>
<accession>A0A261VUT6</accession>
<evidence type="ECO:0000256" key="6">
    <source>
        <dbReference type="SAM" id="SignalP"/>
    </source>
</evidence>
<keyword evidence="4" id="KW-0472">Membrane</keyword>
<evidence type="ECO:0000256" key="3">
    <source>
        <dbReference type="ARBA" id="ARBA00022729"/>
    </source>
</evidence>
<reference evidence="8" key="1">
    <citation type="submission" date="2017-05" db="EMBL/GenBank/DDBJ databases">
        <title>Complete and WGS of Bordetella genogroups.</title>
        <authorList>
            <person name="Spilker T."/>
            <person name="Lipuma J."/>
        </authorList>
    </citation>
    <scope>NUCLEOTIDE SEQUENCE [LARGE SCALE GENOMIC DNA]</scope>
    <source>
        <strain evidence="8">AU6712</strain>
    </source>
</reference>
<keyword evidence="3 6" id="KW-0732">Signal</keyword>
<evidence type="ECO:0000313" key="7">
    <source>
        <dbReference type="EMBL" id="OZI77855.1"/>
    </source>
</evidence>
<comment type="subcellular location">
    <subcellularLocation>
        <location evidence="1">Cell outer membrane</location>
    </subcellularLocation>
</comment>
<dbReference type="GO" id="GO:0009279">
    <property type="term" value="C:cell outer membrane"/>
    <property type="evidence" value="ECO:0007669"/>
    <property type="project" value="UniProtKB-SubCell"/>
</dbReference>
<dbReference type="PANTHER" id="PTHR38776">
    <property type="entry name" value="MLTA-INTERACTING PROTEIN-RELATED"/>
    <property type="match status" value="1"/>
</dbReference>
<dbReference type="EMBL" id="NEVU01000001">
    <property type="protein sequence ID" value="OZI77855.1"/>
    <property type="molecule type" value="Genomic_DNA"/>
</dbReference>
<dbReference type="Pfam" id="PF06629">
    <property type="entry name" value="MipA"/>
    <property type="match status" value="1"/>
</dbReference>